<keyword evidence="5" id="KW-0547">Nucleotide-binding</keyword>
<dbReference type="SUPFAM" id="SSF47384">
    <property type="entry name" value="Homodimeric domain of signal transducing histidine kinase"/>
    <property type="match status" value="1"/>
</dbReference>
<dbReference type="InterPro" id="IPR036097">
    <property type="entry name" value="HisK_dim/P_sf"/>
</dbReference>
<dbReference type="InterPro" id="IPR036890">
    <property type="entry name" value="HATPase_C_sf"/>
</dbReference>
<dbReference type="SMART" id="SM00091">
    <property type="entry name" value="PAS"/>
    <property type="match status" value="1"/>
</dbReference>
<protein>
    <recommendedName>
        <fullName evidence="2">histidine kinase</fullName>
        <ecNumber evidence="2">2.7.13.3</ecNumber>
    </recommendedName>
</protein>
<dbReference type="OrthoDB" id="9806995at2"/>
<dbReference type="PROSITE" id="PS50109">
    <property type="entry name" value="HIS_KIN"/>
    <property type="match status" value="1"/>
</dbReference>
<evidence type="ECO:0000256" key="1">
    <source>
        <dbReference type="ARBA" id="ARBA00000085"/>
    </source>
</evidence>
<dbReference type="Pfam" id="PF00512">
    <property type="entry name" value="HisKA"/>
    <property type="match status" value="1"/>
</dbReference>
<dbReference type="SMART" id="SM00387">
    <property type="entry name" value="HATPase_c"/>
    <property type="match status" value="1"/>
</dbReference>
<accession>A0A3E1NL52</accession>
<evidence type="ECO:0000256" key="5">
    <source>
        <dbReference type="ARBA" id="ARBA00022741"/>
    </source>
</evidence>
<dbReference type="InterPro" id="IPR004358">
    <property type="entry name" value="Sig_transdc_His_kin-like_C"/>
</dbReference>
<dbReference type="SUPFAM" id="SSF55874">
    <property type="entry name" value="ATPase domain of HSP90 chaperone/DNA topoisomerase II/histidine kinase"/>
    <property type="match status" value="1"/>
</dbReference>
<dbReference type="CDD" id="cd00156">
    <property type="entry name" value="REC"/>
    <property type="match status" value="1"/>
</dbReference>
<dbReference type="Proteomes" id="UP000261284">
    <property type="component" value="Unassembled WGS sequence"/>
</dbReference>
<dbReference type="InterPro" id="IPR001789">
    <property type="entry name" value="Sig_transdc_resp-reg_receiver"/>
</dbReference>
<dbReference type="Gene3D" id="1.10.287.130">
    <property type="match status" value="1"/>
</dbReference>
<dbReference type="GO" id="GO:0005524">
    <property type="term" value="F:ATP binding"/>
    <property type="evidence" value="ECO:0007669"/>
    <property type="project" value="UniProtKB-KW"/>
</dbReference>
<dbReference type="AlphaFoldDB" id="A0A3E1NL52"/>
<keyword evidence="7" id="KW-0067">ATP-binding</keyword>
<dbReference type="Gene3D" id="3.30.450.20">
    <property type="entry name" value="PAS domain"/>
    <property type="match status" value="1"/>
</dbReference>
<dbReference type="PROSITE" id="PS50110">
    <property type="entry name" value="RESPONSE_REGULATORY"/>
    <property type="match status" value="1"/>
</dbReference>
<name>A0A3E1NL52_9BACT</name>
<feature type="domain" description="PAC" evidence="13">
    <location>
        <begin position="210"/>
        <end position="261"/>
    </location>
</feature>
<dbReference type="PANTHER" id="PTHR43065">
    <property type="entry name" value="SENSOR HISTIDINE KINASE"/>
    <property type="match status" value="1"/>
</dbReference>
<dbReference type="InterPro" id="IPR000014">
    <property type="entry name" value="PAS"/>
</dbReference>
<dbReference type="CDD" id="cd00130">
    <property type="entry name" value="PAS"/>
    <property type="match status" value="1"/>
</dbReference>
<feature type="domain" description="Response regulatory" evidence="11">
    <location>
        <begin position="10"/>
        <end position="127"/>
    </location>
</feature>
<dbReference type="Pfam" id="PF00072">
    <property type="entry name" value="Response_reg"/>
    <property type="match status" value="1"/>
</dbReference>
<organism evidence="14 15">
    <name type="scientific">Deminuibacter soli</name>
    <dbReference type="NCBI Taxonomy" id="2291815"/>
    <lineage>
        <taxon>Bacteria</taxon>
        <taxon>Pseudomonadati</taxon>
        <taxon>Bacteroidota</taxon>
        <taxon>Chitinophagia</taxon>
        <taxon>Chitinophagales</taxon>
        <taxon>Chitinophagaceae</taxon>
        <taxon>Deminuibacter</taxon>
    </lineage>
</organism>
<dbReference type="SUPFAM" id="SSF55785">
    <property type="entry name" value="PYP-like sensor domain (PAS domain)"/>
    <property type="match status" value="1"/>
</dbReference>
<dbReference type="EMBL" id="QTJU01000002">
    <property type="protein sequence ID" value="RFM28621.1"/>
    <property type="molecule type" value="Genomic_DNA"/>
</dbReference>
<feature type="domain" description="Histidine kinase" evidence="10">
    <location>
        <begin position="274"/>
        <end position="481"/>
    </location>
</feature>
<dbReference type="InterPro" id="IPR005467">
    <property type="entry name" value="His_kinase_dom"/>
</dbReference>
<evidence type="ECO:0000259" key="11">
    <source>
        <dbReference type="PROSITE" id="PS50110"/>
    </source>
</evidence>
<dbReference type="SMART" id="SM00388">
    <property type="entry name" value="HisKA"/>
    <property type="match status" value="1"/>
</dbReference>
<keyword evidence="4" id="KW-0808">Transferase</keyword>
<dbReference type="PROSITE" id="PS50112">
    <property type="entry name" value="PAS"/>
    <property type="match status" value="1"/>
</dbReference>
<dbReference type="NCBIfam" id="TIGR00229">
    <property type="entry name" value="sensory_box"/>
    <property type="match status" value="1"/>
</dbReference>
<dbReference type="Pfam" id="PF13426">
    <property type="entry name" value="PAS_9"/>
    <property type="match status" value="1"/>
</dbReference>
<dbReference type="PROSITE" id="PS50113">
    <property type="entry name" value="PAC"/>
    <property type="match status" value="1"/>
</dbReference>
<evidence type="ECO:0000256" key="7">
    <source>
        <dbReference type="ARBA" id="ARBA00022840"/>
    </source>
</evidence>
<dbReference type="Gene3D" id="3.30.565.10">
    <property type="entry name" value="Histidine kinase-like ATPase, C-terminal domain"/>
    <property type="match status" value="1"/>
</dbReference>
<reference evidence="14 15" key="1">
    <citation type="submission" date="2018-08" db="EMBL/GenBank/DDBJ databases">
        <title>Chitinophagaceae sp. K23C18032701, a novel bacterium isolated from forest soil.</title>
        <authorList>
            <person name="Wang C."/>
        </authorList>
    </citation>
    <scope>NUCLEOTIDE SEQUENCE [LARGE SCALE GENOMIC DNA]</scope>
    <source>
        <strain evidence="14 15">K23C18032701</strain>
    </source>
</reference>
<dbReference type="GO" id="GO:0000155">
    <property type="term" value="F:phosphorelay sensor kinase activity"/>
    <property type="evidence" value="ECO:0007669"/>
    <property type="project" value="InterPro"/>
</dbReference>
<evidence type="ECO:0000256" key="8">
    <source>
        <dbReference type="ARBA" id="ARBA00023012"/>
    </source>
</evidence>
<evidence type="ECO:0000256" key="4">
    <source>
        <dbReference type="ARBA" id="ARBA00022679"/>
    </source>
</evidence>
<keyword evidence="6 14" id="KW-0418">Kinase</keyword>
<dbReference type="PANTHER" id="PTHR43065:SF46">
    <property type="entry name" value="C4-DICARBOXYLATE TRANSPORT SENSOR PROTEIN DCTB"/>
    <property type="match status" value="1"/>
</dbReference>
<proteinExistence type="predicted"/>
<dbReference type="CDD" id="cd00082">
    <property type="entry name" value="HisKA"/>
    <property type="match status" value="1"/>
</dbReference>
<evidence type="ECO:0000256" key="2">
    <source>
        <dbReference type="ARBA" id="ARBA00012438"/>
    </source>
</evidence>
<keyword evidence="8" id="KW-0902">Two-component regulatory system</keyword>
<comment type="caution">
    <text evidence="14">The sequence shown here is derived from an EMBL/GenBank/DDBJ whole genome shotgun (WGS) entry which is preliminary data.</text>
</comment>
<dbReference type="InterPro" id="IPR000700">
    <property type="entry name" value="PAS-assoc_C"/>
</dbReference>
<sequence>MSAYTNTPVNILIIDDDEDDFFITSSYISQIRDIEFKVDWCFNYQKALEELRMNRYNVYFVDYRLGAKTGIDFLKEARALNFEEPIVLLTGKGNKLIDMEAMQIGATDYLIKSELNSEKLERCIRYSLERSRSVKALRESENKYRNIFEQSKDAVFTSTNELFFLDVNTACCDLLGYEAEELKEVSLYQLLDKSSQTIVQQSMRLHSEVMDKEVELTTKDGEIRYCIFTITVQYSQSGSSYLQGILHDITNLKKEEKANLQIEKLAATGRLVRTLAHEVRNPLNNINMSVEQLRVSHSEDEIPLFLEIIHRNSNRIGGLINQLLNSSKPSELDFRQKPLQSVMDMTISDAIDRITLQQIKMKVNYDKAPALSMVDVEKLKIAFLNIVINAVEAMEAGVGQLEITVEAGEDFHTVLIKDNGSGIAEENLSKLFEPYFTSKRNGMGLGLASTLNIIQSHSGSIEVASEINRGTTFSILIPSSTYYAANISFS</sequence>
<dbReference type="EC" id="2.7.13.3" evidence="2"/>
<keyword evidence="15" id="KW-1185">Reference proteome</keyword>
<evidence type="ECO:0000256" key="6">
    <source>
        <dbReference type="ARBA" id="ARBA00022777"/>
    </source>
</evidence>
<evidence type="ECO:0000313" key="15">
    <source>
        <dbReference type="Proteomes" id="UP000261284"/>
    </source>
</evidence>
<dbReference type="PRINTS" id="PR00344">
    <property type="entry name" value="BCTRLSENSOR"/>
</dbReference>
<keyword evidence="3 9" id="KW-0597">Phosphoprotein</keyword>
<dbReference type="Gene3D" id="3.40.50.2300">
    <property type="match status" value="1"/>
</dbReference>
<evidence type="ECO:0000313" key="14">
    <source>
        <dbReference type="EMBL" id="RFM28621.1"/>
    </source>
</evidence>
<dbReference type="InterPro" id="IPR001610">
    <property type="entry name" value="PAC"/>
</dbReference>
<dbReference type="SMART" id="SM00086">
    <property type="entry name" value="PAC"/>
    <property type="match status" value="1"/>
</dbReference>
<gene>
    <name evidence="14" type="ORF">DXN05_07445</name>
</gene>
<dbReference type="RefSeq" id="WP_116846611.1">
    <property type="nucleotide sequence ID" value="NZ_QTJU01000002.1"/>
</dbReference>
<dbReference type="InterPro" id="IPR035965">
    <property type="entry name" value="PAS-like_dom_sf"/>
</dbReference>
<dbReference type="SUPFAM" id="SSF52172">
    <property type="entry name" value="CheY-like"/>
    <property type="match status" value="1"/>
</dbReference>
<evidence type="ECO:0000259" key="13">
    <source>
        <dbReference type="PROSITE" id="PS50113"/>
    </source>
</evidence>
<dbReference type="Pfam" id="PF02518">
    <property type="entry name" value="HATPase_c"/>
    <property type="match status" value="1"/>
</dbReference>
<evidence type="ECO:0000259" key="10">
    <source>
        <dbReference type="PROSITE" id="PS50109"/>
    </source>
</evidence>
<feature type="modified residue" description="4-aspartylphosphate" evidence="9">
    <location>
        <position position="62"/>
    </location>
</feature>
<feature type="domain" description="PAS" evidence="12">
    <location>
        <begin position="140"/>
        <end position="213"/>
    </location>
</feature>
<dbReference type="InterPro" id="IPR011006">
    <property type="entry name" value="CheY-like_superfamily"/>
</dbReference>
<dbReference type="SMART" id="SM00448">
    <property type="entry name" value="REC"/>
    <property type="match status" value="1"/>
</dbReference>
<comment type="catalytic activity">
    <reaction evidence="1">
        <text>ATP + protein L-histidine = ADP + protein N-phospho-L-histidine.</text>
        <dbReference type="EC" id="2.7.13.3"/>
    </reaction>
</comment>
<evidence type="ECO:0000259" key="12">
    <source>
        <dbReference type="PROSITE" id="PS50112"/>
    </source>
</evidence>
<dbReference type="InterPro" id="IPR003594">
    <property type="entry name" value="HATPase_dom"/>
</dbReference>
<evidence type="ECO:0000256" key="9">
    <source>
        <dbReference type="PROSITE-ProRule" id="PRU00169"/>
    </source>
</evidence>
<dbReference type="InterPro" id="IPR003661">
    <property type="entry name" value="HisK_dim/P_dom"/>
</dbReference>
<evidence type="ECO:0000256" key="3">
    <source>
        <dbReference type="ARBA" id="ARBA00022553"/>
    </source>
</evidence>